<reference evidence="3" key="1">
    <citation type="journal article" date="2013" name="Science">
        <title>Comparative analysis of bat genomes provides insight into the evolution of flight and immunity.</title>
        <authorList>
            <person name="Zhang G."/>
            <person name="Cowled C."/>
            <person name="Shi Z."/>
            <person name="Huang Z."/>
            <person name="Bishop-Lilly K.A."/>
            <person name="Fang X."/>
            <person name="Wynne J.W."/>
            <person name="Xiong Z."/>
            <person name="Baker M.L."/>
            <person name="Zhao W."/>
            <person name="Tachedjian M."/>
            <person name="Zhu Y."/>
            <person name="Zhou P."/>
            <person name="Jiang X."/>
            <person name="Ng J."/>
            <person name="Yang L."/>
            <person name="Wu L."/>
            <person name="Xiao J."/>
            <person name="Feng Y."/>
            <person name="Chen Y."/>
            <person name="Sun X."/>
            <person name="Zhang Y."/>
            <person name="Marsh G.A."/>
            <person name="Crameri G."/>
            <person name="Broder C.C."/>
            <person name="Frey K.G."/>
            <person name="Wang L.F."/>
            <person name="Wang J."/>
        </authorList>
    </citation>
    <scope>NUCLEOTIDE SEQUENCE [LARGE SCALE GENOMIC DNA]</scope>
</reference>
<dbReference type="AlphaFoldDB" id="L5LKX9"/>
<accession>L5LKX9</accession>
<dbReference type="Proteomes" id="UP000010556">
    <property type="component" value="Unassembled WGS sequence"/>
</dbReference>
<evidence type="ECO:0000313" key="3">
    <source>
        <dbReference type="Proteomes" id="UP000010556"/>
    </source>
</evidence>
<feature type="chain" id="PRO_5003970262" evidence="1">
    <location>
        <begin position="21"/>
        <end position="62"/>
    </location>
</feature>
<feature type="signal peptide" evidence="1">
    <location>
        <begin position="1"/>
        <end position="20"/>
    </location>
</feature>
<keyword evidence="3" id="KW-1185">Reference proteome</keyword>
<evidence type="ECO:0000313" key="2">
    <source>
        <dbReference type="EMBL" id="ELK27064.1"/>
    </source>
</evidence>
<organism evidence="2 3">
    <name type="scientific">Myotis davidii</name>
    <name type="common">David's myotis</name>
    <dbReference type="NCBI Taxonomy" id="225400"/>
    <lineage>
        <taxon>Eukaryota</taxon>
        <taxon>Metazoa</taxon>
        <taxon>Chordata</taxon>
        <taxon>Craniata</taxon>
        <taxon>Vertebrata</taxon>
        <taxon>Euteleostomi</taxon>
        <taxon>Mammalia</taxon>
        <taxon>Eutheria</taxon>
        <taxon>Laurasiatheria</taxon>
        <taxon>Chiroptera</taxon>
        <taxon>Yangochiroptera</taxon>
        <taxon>Vespertilionidae</taxon>
        <taxon>Myotis</taxon>
    </lineage>
</organism>
<dbReference type="EMBL" id="KB110613">
    <property type="protein sequence ID" value="ELK27064.1"/>
    <property type="molecule type" value="Genomic_DNA"/>
</dbReference>
<sequence length="62" mass="6418">MSVLLVLGLLAAGLCPTVHGLPGDTPDQKVAPGNETPVDNLRLTSSRLCLQPLQAVGSEEPQ</sequence>
<name>L5LKX9_MYODS</name>
<protein>
    <submittedName>
        <fullName evidence="2">Uncharacterized protein</fullName>
    </submittedName>
</protein>
<keyword evidence="1" id="KW-0732">Signal</keyword>
<proteinExistence type="predicted"/>
<gene>
    <name evidence="2" type="ORF">MDA_GLEAN10008170</name>
</gene>
<evidence type="ECO:0000256" key="1">
    <source>
        <dbReference type="SAM" id="SignalP"/>
    </source>
</evidence>